<dbReference type="NCBIfam" id="NF003556">
    <property type="entry name" value="PRK05222.1"/>
    <property type="match status" value="1"/>
</dbReference>
<evidence type="ECO:0000256" key="2">
    <source>
        <dbReference type="ARBA" id="ARBA00004681"/>
    </source>
</evidence>
<feature type="binding site" evidence="10">
    <location>
        <position position="492"/>
    </location>
    <ligand>
        <name>L-homocysteine</name>
        <dbReference type="ChEBI" id="CHEBI:58199"/>
    </ligand>
</feature>
<keyword evidence="5 10" id="KW-0028">Amino-acid biosynthesis</keyword>
<dbReference type="PANTHER" id="PTHR30519">
    <property type="entry name" value="5-METHYLTETRAHYDROPTEROYLTRIGLUTAMATE--HOMOCYSTEINE METHYLTRANSFERASE"/>
    <property type="match status" value="1"/>
</dbReference>
<protein>
    <recommendedName>
        <fullName evidence="10">5-methyltetrahydropteroyltriglutamate--homocysteine methyltransferase</fullName>
        <ecNumber evidence="10">2.1.1.14</ecNumber>
    </recommendedName>
    <alternativeName>
        <fullName evidence="10">Cobalamin-independent methionine synthase</fullName>
    </alternativeName>
    <alternativeName>
        <fullName evidence="10">Methionine synthase, vitamin-B12 independent isozyme</fullName>
    </alternativeName>
</protein>
<accession>A0ABP9UV88</accession>
<evidence type="ECO:0000313" key="13">
    <source>
        <dbReference type="EMBL" id="GAA5494373.1"/>
    </source>
</evidence>
<keyword evidence="14" id="KW-1185">Reference proteome</keyword>
<feature type="binding site" evidence="10">
    <location>
        <position position="649"/>
    </location>
    <ligand>
        <name>Zn(2+)</name>
        <dbReference type="ChEBI" id="CHEBI:29105"/>
        <note>catalytic</note>
    </ligand>
</feature>
<feature type="binding site" evidence="10">
    <location>
        <begin position="523"/>
        <end position="524"/>
    </location>
    <ligand>
        <name>5-methyltetrahydropteroyltri-L-glutamate</name>
        <dbReference type="ChEBI" id="CHEBI:58207"/>
    </ligand>
</feature>
<keyword evidence="10" id="KW-0677">Repeat</keyword>
<dbReference type="InterPro" id="IPR002629">
    <property type="entry name" value="Met_Synth_C/arc"/>
</dbReference>
<evidence type="ECO:0000256" key="9">
    <source>
        <dbReference type="ARBA" id="ARBA00023167"/>
    </source>
</evidence>
<keyword evidence="8 10" id="KW-0862">Zinc</keyword>
<feature type="binding site" evidence="10">
    <location>
        <position position="651"/>
    </location>
    <ligand>
        <name>Zn(2+)</name>
        <dbReference type="ChEBI" id="CHEBI:29105"/>
        <note>catalytic</note>
    </ligand>
</feature>
<keyword evidence="9 10" id="KW-0486">Methionine biosynthesis</keyword>
<feature type="binding site" evidence="10">
    <location>
        <position position="569"/>
    </location>
    <ligand>
        <name>5-methyltetrahydropteroyltri-L-glutamate</name>
        <dbReference type="ChEBI" id="CHEBI:58207"/>
    </ligand>
</feature>
<evidence type="ECO:0000256" key="3">
    <source>
        <dbReference type="ARBA" id="ARBA00009553"/>
    </source>
</evidence>
<dbReference type="SUPFAM" id="SSF51726">
    <property type="entry name" value="UROD/MetE-like"/>
    <property type="match status" value="2"/>
</dbReference>
<keyword evidence="6 10" id="KW-0808">Transferase</keyword>
<proteinExistence type="inferred from homology"/>
<feature type="binding site" evidence="10">
    <location>
        <position position="607"/>
    </location>
    <ligand>
        <name>L-homocysteine</name>
        <dbReference type="ChEBI" id="CHEBI:58199"/>
    </ligand>
</feature>
<dbReference type="InterPro" id="IPR006276">
    <property type="entry name" value="Cobalamin-indep_Met_synthase"/>
</dbReference>
<evidence type="ECO:0000256" key="5">
    <source>
        <dbReference type="ARBA" id="ARBA00022605"/>
    </source>
</evidence>
<organism evidence="13 14">
    <name type="scientific">Rubritalea halochordaticola</name>
    <dbReference type="NCBI Taxonomy" id="714537"/>
    <lineage>
        <taxon>Bacteria</taxon>
        <taxon>Pseudomonadati</taxon>
        <taxon>Verrucomicrobiota</taxon>
        <taxon>Verrucomicrobiia</taxon>
        <taxon>Verrucomicrobiales</taxon>
        <taxon>Rubritaleaceae</taxon>
        <taxon>Rubritalea</taxon>
    </lineage>
</organism>
<keyword evidence="7 10" id="KW-0479">Metal-binding</keyword>
<comment type="caution">
    <text evidence="13">The sequence shown here is derived from an EMBL/GenBank/DDBJ whole genome shotgun (WGS) entry which is preliminary data.</text>
</comment>
<feature type="binding site" evidence="10">
    <location>
        <begin position="439"/>
        <end position="441"/>
    </location>
    <ligand>
        <name>L-homocysteine</name>
        <dbReference type="ChEBI" id="CHEBI:58199"/>
    </ligand>
</feature>
<feature type="domain" description="Cobalamin-independent methionine synthase MetE C-terminal/archaeal" evidence="11">
    <location>
        <begin position="434"/>
        <end position="755"/>
    </location>
</feature>
<dbReference type="EC" id="2.1.1.14" evidence="10"/>
<comment type="function">
    <text evidence="1 10">Catalyzes the transfer of a methyl group from 5-methyltetrahydrofolate to homocysteine resulting in methionine formation.</text>
</comment>
<dbReference type="InterPro" id="IPR013215">
    <property type="entry name" value="Cbl-indep_Met_Synth_N"/>
</dbReference>
<dbReference type="GO" id="GO:0032259">
    <property type="term" value="P:methylation"/>
    <property type="evidence" value="ECO:0007669"/>
    <property type="project" value="UniProtKB-KW"/>
</dbReference>
<evidence type="ECO:0000313" key="14">
    <source>
        <dbReference type="Proteomes" id="UP001424741"/>
    </source>
</evidence>
<evidence type="ECO:0000256" key="1">
    <source>
        <dbReference type="ARBA" id="ARBA00002777"/>
    </source>
</evidence>
<feature type="active site" description="Proton donor" evidence="10">
    <location>
        <position position="702"/>
    </location>
</feature>
<evidence type="ECO:0000256" key="4">
    <source>
        <dbReference type="ARBA" id="ARBA00022603"/>
    </source>
</evidence>
<dbReference type="NCBIfam" id="TIGR01371">
    <property type="entry name" value="met_syn_B12ind"/>
    <property type="match status" value="1"/>
</dbReference>
<evidence type="ECO:0000256" key="8">
    <source>
        <dbReference type="ARBA" id="ARBA00022833"/>
    </source>
</evidence>
<feature type="binding site" evidence="10">
    <location>
        <position position="613"/>
    </location>
    <ligand>
        <name>5-methyltetrahydropteroyltri-L-glutamate</name>
        <dbReference type="ChEBI" id="CHEBI:58207"/>
    </ligand>
</feature>
<evidence type="ECO:0000256" key="6">
    <source>
        <dbReference type="ARBA" id="ARBA00022679"/>
    </source>
</evidence>
<dbReference type="PIRSF" id="PIRSF000382">
    <property type="entry name" value="MeTrfase_B12_ind"/>
    <property type="match status" value="1"/>
</dbReference>
<evidence type="ECO:0000259" key="12">
    <source>
        <dbReference type="Pfam" id="PF08267"/>
    </source>
</evidence>
<evidence type="ECO:0000256" key="10">
    <source>
        <dbReference type="HAMAP-Rule" id="MF_00172"/>
    </source>
</evidence>
<sequence>MAVMKSLTTHIGGYPRIGAQRELKWALEKYWSSKITRDELEQTASELRQRHWQEQQEAGLSYVTTNDFSFYDQVLDTACVFGIVPERFGLSNTAVSLDDYFSLARGNKDHAALALTKWFNTNYHYLVPEISEKTDFSLNPDHFLIPIREAIEFGHNPKPVLIGPVTLLSLSRPARGSQINPLSRLPELLPHYAKLLQEIKAEGVEWIQIDEPILSCDLSPEQHKALASAYDYLSNTGTRPNILLASYYGKIANNLNRTLTLPVEGFHIDAVSAPEDICTAARYLPEGKVLSIGIVDAQNIWINDLNQSRATIEQVASRVPKELIWIGTSCSLQHVPHQLDLESSLDANILNWLAFAKEKLNEVSLLSRLFNDDHEESRFAHNATLIESRKTAAGYYVDSVRQRVSTELPKITLKRTAFETRQKSQREQLKLPLLPTTTIGSFPQTSEIRQARAKFRKGGLSHAQYQSFLQQKTKECIEHQEKLGLDVLVHGEFERNDMVEYFAEGLEGFAVTEFGWVQSYGSRCTKPPIIWGDVHRPKAITLDWIRYAQSLTNKPVKGMLTGTTTILQWSFIRTDIPRIEVSQQIALALRDEVLDLEASGTKIIQLDEAALREGLPLRKDEQAAYLEESCHSFLISTSGVEDSTQIHTHMCYSQFDAIFDTIIDLDADVISIETTRNRMALLDVFQQKNYPNEIGPGVWDIHSPRVPSEEEISDLIQRALQHIPAERLWINPDCGLKTRAWPETIASLKHLVQATLSARANLSEKFVSH</sequence>
<dbReference type="Gene3D" id="3.20.20.210">
    <property type="match status" value="2"/>
</dbReference>
<comment type="similarity">
    <text evidence="3 10">Belongs to the vitamin-B12 independent methionine synthase family.</text>
</comment>
<dbReference type="Proteomes" id="UP001424741">
    <property type="component" value="Unassembled WGS sequence"/>
</dbReference>
<keyword evidence="4 10" id="KW-0489">Methyltransferase</keyword>
<feature type="domain" description="Cobalamin-independent methionine synthase MetE N-terminal" evidence="12">
    <location>
        <begin position="9"/>
        <end position="318"/>
    </location>
</feature>
<dbReference type="Pfam" id="PF08267">
    <property type="entry name" value="Meth_synt_1"/>
    <property type="match status" value="1"/>
</dbReference>
<gene>
    <name evidence="10 13" type="primary">metE</name>
    <name evidence="13" type="ORF">Rhal01_00533</name>
</gene>
<feature type="binding site" evidence="10">
    <location>
        <position position="607"/>
    </location>
    <ligand>
        <name>L-methionine</name>
        <dbReference type="ChEBI" id="CHEBI:57844"/>
    </ligand>
</feature>
<comment type="pathway">
    <text evidence="2 10">Amino-acid biosynthesis; L-methionine biosynthesis via de novo pathway; L-methionine from L-homocysteine (MetE route): step 1/1.</text>
</comment>
<feature type="binding site" evidence="10">
    <location>
        <begin position="21"/>
        <end position="24"/>
    </location>
    <ligand>
        <name>5-methyltetrahydropteroyltri-L-glutamate</name>
        <dbReference type="ChEBI" id="CHEBI:58207"/>
    </ligand>
</feature>
<feature type="binding site" evidence="10">
    <location>
        <position position="492"/>
    </location>
    <ligand>
        <name>L-methionine</name>
        <dbReference type="ChEBI" id="CHEBI:57844"/>
    </ligand>
</feature>
<feature type="binding site" evidence="10">
    <location>
        <position position="734"/>
    </location>
    <ligand>
        <name>Zn(2+)</name>
        <dbReference type="ChEBI" id="CHEBI:29105"/>
        <note>catalytic</note>
    </ligand>
</feature>
<dbReference type="HAMAP" id="MF_00172">
    <property type="entry name" value="Meth_synth"/>
    <property type="match status" value="1"/>
</dbReference>
<name>A0ABP9UV88_9BACT</name>
<dbReference type="CDD" id="cd03311">
    <property type="entry name" value="CIMS_C_terminal_like"/>
    <property type="match status" value="1"/>
</dbReference>
<dbReference type="Pfam" id="PF01717">
    <property type="entry name" value="Meth_synt_2"/>
    <property type="match status" value="1"/>
</dbReference>
<dbReference type="CDD" id="cd03312">
    <property type="entry name" value="CIMS_N_terminal_like"/>
    <property type="match status" value="1"/>
</dbReference>
<comment type="cofactor">
    <cofactor evidence="10">
        <name>Zn(2+)</name>
        <dbReference type="ChEBI" id="CHEBI:29105"/>
    </cofactor>
    <text evidence="10">Binds 1 zinc ion per subunit.</text>
</comment>
<dbReference type="InterPro" id="IPR038071">
    <property type="entry name" value="UROD/MetE-like_sf"/>
</dbReference>
<reference evidence="13 14" key="1">
    <citation type="submission" date="2024-02" db="EMBL/GenBank/DDBJ databases">
        <title>Rubritalea halochordaticola NBRC 107102.</title>
        <authorList>
            <person name="Ichikawa N."/>
            <person name="Katano-Makiyama Y."/>
            <person name="Hidaka K."/>
        </authorList>
    </citation>
    <scope>NUCLEOTIDE SEQUENCE [LARGE SCALE GENOMIC DNA]</scope>
    <source>
        <strain evidence="13 14">NBRC 107102</strain>
    </source>
</reference>
<feature type="binding site" evidence="10">
    <location>
        <position position="673"/>
    </location>
    <ligand>
        <name>Zn(2+)</name>
        <dbReference type="ChEBI" id="CHEBI:29105"/>
        <note>catalytic</note>
    </ligand>
</feature>
<evidence type="ECO:0000256" key="7">
    <source>
        <dbReference type="ARBA" id="ARBA00022723"/>
    </source>
</evidence>
<dbReference type="EMBL" id="BAABRL010000001">
    <property type="protein sequence ID" value="GAA5494373.1"/>
    <property type="molecule type" value="Genomic_DNA"/>
</dbReference>
<dbReference type="GO" id="GO:0008168">
    <property type="term" value="F:methyltransferase activity"/>
    <property type="evidence" value="ECO:0007669"/>
    <property type="project" value="UniProtKB-KW"/>
</dbReference>
<feature type="binding site" evidence="10">
    <location>
        <begin position="439"/>
        <end position="441"/>
    </location>
    <ligand>
        <name>L-methionine</name>
        <dbReference type="ChEBI" id="CHEBI:57844"/>
    </ligand>
</feature>
<feature type="binding site" evidence="10">
    <location>
        <position position="117"/>
    </location>
    <ligand>
        <name>5-methyltetrahydropteroyltri-L-glutamate</name>
        <dbReference type="ChEBI" id="CHEBI:58207"/>
    </ligand>
</feature>
<comment type="catalytic activity">
    <reaction evidence="10">
        <text>5-methyltetrahydropteroyltri-L-glutamate + L-homocysteine = tetrahydropteroyltri-L-glutamate + L-methionine</text>
        <dbReference type="Rhea" id="RHEA:21196"/>
        <dbReference type="ChEBI" id="CHEBI:57844"/>
        <dbReference type="ChEBI" id="CHEBI:58140"/>
        <dbReference type="ChEBI" id="CHEBI:58199"/>
        <dbReference type="ChEBI" id="CHEBI:58207"/>
        <dbReference type="EC" id="2.1.1.14"/>
    </reaction>
</comment>
<evidence type="ECO:0000259" key="11">
    <source>
        <dbReference type="Pfam" id="PF01717"/>
    </source>
</evidence>